<dbReference type="PANTHER" id="PTHR30458:SF0">
    <property type="entry name" value="1,2-PHENYLACETYL-COA EPOXIDASE, SUBUNIT C"/>
    <property type="match status" value="1"/>
</dbReference>
<accession>A0A157T277</accession>
<dbReference type="PATRIC" id="fig|2287.9.peg.1456"/>
<evidence type="ECO:0000313" key="2">
    <source>
        <dbReference type="Proteomes" id="UP000076770"/>
    </source>
</evidence>
<dbReference type="SUPFAM" id="SSF47240">
    <property type="entry name" value="Ferritin-like"/>
    <property type="match status" value="1"/>
</dbReference>
<organism evidence="1 2">
    <name type="scientific">Saccharolobus solfataricus</name>
    <name type="common">Sulfolobus solfataricus</name>
    <dbReference type="NCBI Taxonomy" id="2287"/>
    <lineage>
        <taxon>Archaea</taxon>
        <taxon>Thermoproteota</taxon>
        <taxon>Thermoprotei</taxon>
        <taxon>Sulfolobales</taxon>
        <taxon>Sulfolobaceae</taxon>
        <taxon>Saccharolobus</taxon>
    </lineage>
</organism>
<proteinExistence type="predicted"/>
<sequence>MCKYISMIPVEYKKPKRVIGWGDYKGLRKFESIYDLPFEAVDVLLKLLTVQGDTEFASIEQHMPWLFHAPKLSDRVTISRIMVDEMRHGWQVIQLLKEFGEEGKKIAENLLWTRMGRHKLDAFNIPFNMWEDTLGFTFLIDRVGLYQLLAFEDSSFGPLSRIIPTMLMEEEFHINFGYTGIKRLVEEGKRDLAQALINKWFPRGLDMFGHSKSYTIDLAYKYGIKRMRNDEMRQLYIKDVAELIAPLGLELPDVNRNRRIF</sequence>
<dbReference type="InterPro" id="IPR012347">
    <property type="entry name" value="Ferritin-like"/>
</dbReference>
<dbReference type="GO" id="GO:0005829">
    <property type="term" value="C:cytosol"/>
    <property type="evidence" value="ECO:0007669"/>
    <property type="project" value="TreeGrafter"/>
</dbReference>
<dbReference type="InterPro" id="IPR052703">
    <property type="entry name" value="Aromatic_CoA_ox/epox"/>
</dbReference>
<dbReference type="PANTHER" id="PTHR30458">
    <property type="entry name" value="PHENYLACETIC ACID DEGRADATION PROTEIN PAA"/>
    <property type="match status" value="1"/>
</dbReference>
<gene>
    <name evidence="1" type="ORF">SSOP1_1427</name>
</gene>
<name>A0A157T277_SACSO</name>
<reference evidence="2" key="1">
    <citation type="submission" date="2016-04" db="EMBL/GenBank/DDBJ databases">
        <authorList>
            <person name="Shah S.A."/>
            <person name="Garrett R.A."/>
        </authorList>
    </citation>
    <scope>NUCLEOTIDE SEQUENCE [LARGE SCALE GENOMIC DNA]</scope>
    <source>
        <strain evidence="2">ATCC 35091 / DSM 1616 / JCM 8930 / NBRC 15331 / P1</strain>
    </source>
</reference>
<evidence type="ECO:0000313" key="1">
    <source>
        <dbReference type="EMBL" id="SAI84981.1"/>
    </source>
</evidence>
<dbReference type="GO" id="GO:0010124">
    <property type="term" value="P:phenylacetate catabolic process"/>
    <property type="evidence" value="ECO:0007669"/>
    <property type="project" value="InterPro"/>
</dbReference>
<dbReference type="InterPro" id="IPR007814">
    <property type="entry name" value="PaaA_PaaC"/>
</dbReference>
<dbReference type="AlphaFoldDB" id="A0A157T277"/>
<dbReference type="EMBL" id="LT549890">
    <property type="protein sequence ID" value="SAI84981.1"/>
    <property type="molecule type" value="Genomic_DNA"/>
</dbReference>
<dbReference type="Proteomes" id="UP000076770">
    <property type="component" value="Chromosome i"/>
</dbReference>
<dbReference type="InterPro" id="IPR009078">
    <property type="entry name" value="Ferritin-like_SF"/>
</dbReference>
<dbReference type="Gene3D" id="1.20.1260.10">
    <property type="match status" value="1"/>
</dbReference>
<protein>
    <submittedName>
        <fullName evidence="1">Ring oxidation complex/ phenylacetic acid degradation</fullName>
    </submittedName>
</protein>
<dbReference type="Pfam" id="PF05138">
    <property type="entry name" value="PaaA_PaaC"/>
    <property type="match status" value="1"/>
</dbReference>